<dbReference type="Proteomes" id="UP000008063">
    <property type="component" value="Unassembled WGS sequence"/>
</dbReference>
<organism evidence="2">
    <name type="scientific">Serpula lacrymans var. lacrymans (strain S7.3)</name>
    <name type="common">Dry rot fungus</name>
    <dbReference type="NCBI Taxonomy" id="936435"/>
    <lineage>
        <taxon>Eukaryota</taxon>
        <taxon>Fungi</taxon>
        <taxon>Dikarya</taxon>
        <taxon>Basidiomycota</taxon>
        <taxon>Agaricomycotina</taxon>
        <taxon>Agaricomycetes</taxon>
        <taxon>Agaricomycetidae</taxon>
        <taxon>Boletales</taxon>
        <taxon>Coniophorineae</taxon>
        <taxon>Serpulaceae</taxon>
        <taxon>Serpula</taxon>
    </lineage>
</organism>
<keyword evidence="2" id="KW-1185">Reference proteome</keyword>
<name>F8Q9G4_SERL3</name>
<sequence length="114" mass="12947">MLKTVLKEIGISASKIQRFAHLSQPFPCTSLKLTLLHNMCYNIIQYVEYACSHRFVTRRQKVDCNDKKCRFSNMHNAEEHNCINTCLQSMMAAQGLVMDTDNNSCSGCLTNGTH</sequence>
<dbReference type="OMA" id="AINHECR"/>
<gene>
    <name evidence="1" type="ORF">SERLA73DRAFT_187561</name>
</gene>
<protein>
    <submittedName>
        <fullName evidence="1">Uncharacterized protein</fullName>
    </submittedName>
</protein>
<dbReference type="InParanoid" id="F8Q9G4"/>
<evidence type="ECO:0000313" key="1">
    <source>
        <dbReference type="EMBL" id="EGN95219.1"/>
    </source>
</evidence>
<dbReference type="eggNOG" id="ENOG502T1ZJ">
    <property type="taxonomic scope" value="Eukaryota"/>
</dbReference>
<proteinExistence type="predicted"/>
<reference evidence="2" key="1">
    <citation type="journal article" date="2011" name="Science">
        <title>The plant cell wall-decomposing machinery underlies the functional diversity of forest fungi.</title>
        <authorList>
            <person name="Eastwood D.C."/>
            <person name="Floudas D."/>
            <person name="Binder M."/>
            <person name="Majcherczyk A."/>
            <person name="Schneider P."/>
            <person name="Aerts A."/>
            <person name="Asiegbu F.O."/>
            <person name="Baker S.E."/>
            <person name="Barry K."/>
            <person name="Bendiksby M."/>
            <person name="Blumentritt M."/>
            <person name="Coutinho P.M."/>
            <person name="Cullen D."/>
            <person name="de Vries R.P."/>
            <person name="Gathman A."/>
            <person name="Goodell B."/>
            <person name="Henrissat B."/>
            <person name="Ihrmark K."/>
            <person name="Kauserud H."/>
            <person name="Kohler A."/>
            <person name="LaButti K."/>
            <person name="Lapidus A."/>
            <person name="Lavin J.L."/>
            <person name="Lee Y.-H."/>
            <person name="Lindquist E."/>
            <person name="Lilly W."/>
            <person name="Lucas S."/>
            <person name="Morin E."/>
            <person name="Murat C."/>
            <person name="Oguiza J.A."/>
            <person name="Park J."/>
            <person name="Pisabarro A.G."/>
            <person name="Riley R."/>
            <person name="Rosling A."/>
            <person name="Salamov A."/>
            <person name="Schmidt O."/>
            <person name="Schmutz J."/>
            <person name="Skrede I."/>
            <person name="Stenlid J."/>
            <person name="Wiebenga A."/>
            <person name="Xie X."/>
            <person name="Kuees U."/>
            <person name="Hibbett D.S."/>
            <person name="Hoffmeister D."/>
            <person name="Hoegberg N."/>
            <person name="Martin F."/>
            <person name="Grigoriev I.V."/>
            <person name="Watkinson S.C."/>
        </authorList>
    </citation>
    <scope>NUCLEOTIDE SEQUENCE [LARGE SCALE GENOMIC DNA]</scope>
    <source>
        <strain evidence="2">strain S7.3</strain>
    </source>
</reference>
<dbReference type="HOGENOM" id="CLU_2122571_0_0_1"/>
<dbReference type="AlphaFoldDB" id="F8Q9G4"/>
<dbReference type="OrthoDB" id="3146759at2759"/>
<accession>F8Q9G4</accession>
<dbReference type="EMBL" id="GL945486">
    <property type="protein sequence ID" value="EGN95219.1"/>
    <property type="molecule type" value="Genomic_DNA"/>
</dbReference>
<evidence type="ECO:0000313" key="2">
    <source>
        <dbReference type="Proteomes" id="UP000008063"/>
    </source>
</evidence>